<evidence type="ECO:0000256" key="1">
    <source>
        <dbReference type="ARBA" id="ARBA00006658"/>
    </source>
</evidence>
<keyword evidence="4" id="KW-1185">Reference proteome</keyword>
<sequence length="277" mass="32355">MSAAVNCIHFDGIAQESFTHKQWNFISRKSHILQSICATDCQQNDKEEKCLFCSFQSSLELPNFPDMTFAKNLLRIEHGRGFGFEFTCLSALKAVEKCEDPLKVEVSEAWMEARNECRFARLIKKPYNWTYSTLYPGDLFANENNETFTVEKSIERIDLDKLRQKEEIIFYDDINLFEDELGDNGVAKCSVKIRVMKERFLVLLRYFLRVDNVIVKINDTRYYHEFGSNYLLREQTTREANLKTAQIPAHALLDPVELCNYIPLSKLYNEKLTFSSD</sequence>
<evidence type="ECO:0000313" key="3">
    <source>
        <dbReference type="EMBL" id="RWS29682.1"/>
    </source>
</evidence>
<dbReference type="PANTHER" id="PTHR21021:SF16">
    <property type="entry name" value="TIP41-LIKE PROTEIN"/>
    <property type="match status" value="1"/>
</dbReference>
<dbReference type="Pfam" id="PF04176">
    <property type="entry name" value="TIP41"/>
    <property type="match status" value="1"/>
</dbReference>
<reference evidence="3 4" key="1">
    <citation type="journal article" date="2018" name="Gigascience">
        <title>Genomes of trombidid mites reveal novel predicted allergens and laterally-transferred genes associated with secondary metabolism.</title>
        <authorList>
            <person name="Dong X."/>
            <person name="Chaisiri K."/>
            <person name="Xia D."/>
            <person name="Armstrong S.D."/>
            <person name="Fang Y."/>
            <person name="Donnelly M.J."/>
            <person name="Kadowaki T."/>
            <person name="McGarry J.W."/>
            <person name="Darby A.C."/>
            <person name="Makepeace B.L."/>
        </authorList>
    </citation>
    <scope>NUCLEOTIDE SEQUENCE [LARGE SCALE GENOMIC DNA]</scope>
    <source>
        <strain evidence="3">UoL-UT</strain>
    </source>
</reference>
<dbReference type="GO" id="GO:0005829">
    <property type="term" value="C:cytosol"/>
    <property type="evidence" value="ECO:0007669"/>
    <property type="project" value="TreeGrafter"/>
</dbReference>
<dbReference type="STRING" id="299467.A0A443SQB7"/>
<gene>
    <name evidence="3" type="ORF">B4U80_09166</name>
</gene>
<dbReference type="GO" id="GO:0031929">
    <property type="term" value="P:TOR signaling"/>
    <property type="evidence" value="ECO:0007669"/>
    <property type="project" value="TreeGrafter"/>
</dbReference>
<dbReference type="VEuPathDB" id="VectorBase:LDEU002359"/>
<evidence type="ECO:0000256" key="2">
    <source>
        <dbReference type="ARBA" id="ARBA00018951"/>
    </source>
</evidence>
<dbReference type="AlphaFoldDB" id="A0A443SQB7"/>
<name>A0A443SQB7_9ACAR</name>
<dbReference type="EMBL" id="NCKV01000808">
    <property type="protein sequence ID" value="RWS29682.1"/>
    <property type="molecule type" value="Genomic_DNA"/>
</dbReference>
<dbReference type="OrthoDB" id="10253878at2759"/>
<evidence type="ECO:0000313" key="4">
    <source>
        <dbReference type="Proteomes" id="UP000288716"/>
    </source>
</evidence>
<dbReference type="Proteomes" id="UP000288716">
    <property type="component" value="Unassembled WGS sequence"/>
</dbReference>
<comment type="caution">
    <text evidence="3">The sequence shown here is derived from an EMBL/GenBank/DDBJ whole genome shotgun (WGS) entry which is preliminary data.</text>
</comment>
<proteinExistence type="inferred from homology"/>
<dbReference type="InterPro" id="IPR051330">
    <property type="entry name" value="Phosphatase_reg/MetRdx"/>
</dbReference>
<protein>
    <recommendedName>
        <fullName evidence="2">TIP41-like protein</fullName>
    </recommendedName>
</protein>
<accession>A0A443SQB7</accession>
<dbReference type="InterPro" id="IPR007303">
    <property type="entry name" value="TIP41-like"/>
</dbReference>
<comment type="similarity">
    <text evidence="1">Belongs to the TIP41 family.</text>
</comment>
<dbReference type="PANTHER" id="PTHR21021">
    <property type="entry name" value="GAF/PUTATIVE CYTOSKELETAL PROTEIN"/>
    <property type="match status" value="1"/>
</dbReference>
<organism evidence="3 4">
    <name type="scientific">Leptotrombidium deliense</name>
    <dbReference type="NCBI Taxonomy" id="299467"/>
    <lineage>
        <taxon>Eukaryota</taxon>
        <taxon>Metazoa</taxon>
        <taxon>Ecdysozoa</taxon>
        <taxon>Arthropoda</taxon>
        <taxon>Chelicerata</taxon>
        <taxon>Arachnida</taxon>
        <taxon>Acari</taxon>
        <taxon>Acariformes</taxon>
        <taxon>Trombidiformes</taxon>
        <taxon>Prostigmata</taxon>
        <taxon>Anystina</taxon>
        <taxon>Parasitengona</taxon>
        <taxon>Trombiculoidea</taxon>
        <taxon>Trombiculidae</taxon>
        <taxon>Leptotrombidium</taxon>
    </lineage>
</organism>